<evidence type="ECO:0000313" key="6">
    <source>
        <dbReference type="Proteomes" id="UP001144437"/>
    </source>
</evidence>
<evidence type="ECO:0000313" key="5">
    <source>
        <dbReference type="EMBL" id="QEG54053.1"/>
    </source>
</evidence>
<dbReference type="InterPro" id="IPR007110">
    <property type="entry name" value="Ig-like_dom"/>
</dbReference>
<keyword evidence="6" id="KW-1185">Reference proteome</keyword>
<reference evidence="5" key="1">
    <citation type="journal article" date="2019" name="Vet. Microbiol.">
        <title>Disease surveillance in wild Victorian cacatuids reveals co-infection with multiple agents and detection of novel avian viruses.</title>
        <authorList>
            <person name="Sutherland M."/>
            <person name="Sarker S."/>
            <person name="Vaz P.K."/>
            <person name="Legione A.R."/>
            <person name="Devlin J.M."/>
            <person name="Macwhirter P.L."/>
            <person name="Whiteley P.L."/>
            <person name="Raidal S.R."/>
        </authorList>
    </citation>
    <scope>NUCLEOTIDE SEQUENCE</scope>
    <source>
        <strain evidence="5">97-0001</strain>
    </source>
</reference>
<organism evidence="5 6">
    <name type="scientific">Cacatuid alphaherpesvirus 2</name>
    <dbReference type="NCBI Taxonomy" id="2604840"/>
    <lineage>
        <taxon>Viruses</taxon>
        <taxon>Duplodnaviria</taxon>
        <taxon>Heunggongvirae</taxon>
        <taxon>Peploviricota</taxon>
        <taxon>Herviviricetes</taxon>
        <taxon>Herpesvirales</taxon>
        <taxon>Orthoherpesviridae</taxon>
        <taxon>Alphaherpesvirinae</taxon>
        <taxon>Iltovirus</taxon>
        <taxon>Iltovirus cacatuidalpha2</taxon>
    </lineage>
</organism>
<evidence type="ECO:0000256" key="3">
    <source>
        <dbReference type="SAM" id="MobiDB-lite"/>
    </source>
</evidence>
<dbReference type="GeneID" id="80540336"/>
<evidence type="ECO:0000259" key="4">
    <source>
        <dbReference type="PROSITE" id="PS50835"/>
    </source>
</evidence>
<dbReference type="PROSITE" id="PS50835">
    <property type="entry name" value="IG_LIKE"/>
    <property type="match status" value="1"/>
</dbReference>
<dbReference type="RefSeq" id="YP_010801625.1">
    <property type="nucleotide sequence ID" value="NC_076966.1"/>
</dbReference>
<evidence type="ECO:0000256" key="1">
    <source>
        <dbReference type="ARBA" id="ARBA00005284"/>
    </source>
</evidence>
<sequence>MILLVITLALAGSAAAYDGAEIKKCSLVTAPEGSSIPLEFSLNSGGGGYSLVVFEHEDPIYFYLGTWVRNSRPNTFNGYQITRNTGATPNVMNTVMPVSENINGSVILDTGVNGSSISTAHPFIFVRYISVSNAASGVSETNIQNCPSKWMGVSPSGRQSRSPPSRYLLNREKGAFESQRNSAQCYEINSNAGLLNEFGLDFNPHTDTVITVTRTEKDKSVPTRHLIYNQNYTGDVSVLFPEGMKISIGDGAVAAKPKKIVLYLSPSNDMSGSVIHLYATSSQDVFHAYYMLTVGGSGGTRKSTISCNDRYQDMARGFGSNVDLVYVTFPGFQTTAPTTTEASTSSATPTTTTATTTPTTTLTTRTVPTTSQSTTTTTTAAPTTTTAKTTTMSSTTSTTTVVSTTTATTRPSTTTTAKPATSTDAKVSTVSTTIVSTAPTTTRRESTITTTTLTTTLAPIISESTKATTSVDFQFMEQDATPLYAVQIVNATFSDTGELSATCLAVVKSPYNTEFSWRVNGLPKLGLTDEPSTQDAFNGNIVWKNFLRTTAEAGRNVIDVICAACTTPPARSYCMYDLKDVVRQEKYNLRMYFDLATKSVICAVGEETAPSPRFTWLVNGKPFPSSLTWVSAIEGKSKALTVWKSGIPISRLFVPFGSSDVYECAVYLPNGKMIKARDTWSAIDYAVLQKNSAAGLALSLLSVIVAATFSGV</sequence>
<protein>
    <recommendedName>
        <fullName evidence="4">Ig-like domain-containing protein</fullName>
    </recommendedName>
</protein>
<name>A0A5B9R2K6_9ALPH</name>
<comment type="similarity">
    <text evidence="1">Belongs to the herpesviridae glycoprotein C family.</text>
</comment>
<dbReference type="SUPFAM" id="SSF48726">
    <property type="entry name" value="Immunoglobulin"/>
    <property type="match status" value="1"/>
</dbReference>
<dbReference type="KEGG" id="vg:80540336"/>
<feature type="region of interest" description="Disordered" evidence="3">
    <location>
        <begin position="336"/>
        <end position="422"/>
    </location>
</feature>
<dbReference type="EMBL" id="MK360902">
    <property type="protein sequence ID" value="QEG54053.1"/>
    <property type="molecule type" value="Genomic_DNA"/>
</dbReference>
<proteinExistence type="inferred from homology"/>
<feature type="domain" description="Ig-like" evidence="4">
    <location>
        <begin position="568"/>
        <end position="666"/>
    </location>
</feature>
<dbReference type="Proteomes" id="UP001144437">
    <property type="component" value="Segment"/>
</dbReference>
<dbReference type="InterPro" id="IPR036179">
    <property type="entry name" value="Ig-like_dom_sf"/>
</dbReference>
<evidence type="ECO:0000256" key="2">
    <source>
        <dbReference type="ARBA" id="ARBA00022581"/>
    </source>
</evidence>
<accession>A0A5B9R2K6</accession>
<keyword evidence="2" id="KW-0945">Host-virus interaction</keyword>